<dbReference type="InterPro" id="IPR043148">
    <property type="entry name" value="TagF_C"/>
</dbReference>
<dbReference type="GO" id="GO:0047355">
    <property type="term" value="F:CDP-glycerol glycerophosphotransferase activity"/>
    <property type="evidence" value="ECO:0007669"/>
    <property type="project" value="InterPro"/>
</dbReference>
<evidence type="ECO:0000313" key="1">
    <source>
        <dbReference type="EMBL" id="AAP55237.1"/>
    </source>
</evidence>
<organism evidence="1">
    <name type="scientific">Staphylococcus aureus</name>
    <dbReference type="NCBI Taxonomy" id="1280"/>
    <lineage>
        <taxon>Bacteria</taxon>
        <taxon>Bacillati</taxon>
        <taxon>Bacillota</taxon>
        <taxon>Bacilli</taxon>
        <taxon>Bacillales</taxon>
        <taxon>Staphylococcaceae</taxon>
        <taxon>Staphylococcus</taxon>
    </lineage>
</organism>
<dbReference type="InterPro" id="IPR007554">
    <property type="entry name" value="Glycerophosphate_synth"/>
</dbReference>
<proteinExistence type="predicted"/>
<name>Q7X3Q6_STAAU</name>
<sequence length="642" mass="75514">MEEKMINIDGFQVVLSNGLHDFNYTKVINKKNRLEFKKFYIYKGEKIVLKENPDKKIKILENIQHPQDTGKRIVIYIDPNGRMSFMIVKEHTVLTLEKVIEKAESKPPHKIVPVSFFNKIIFIGVIRFRYANMQKVNLAIGYDKSLTNKFTYFFPHKIRDLLAEKTNKIALLSHAGYFSINKKDILSKYENSGEINNPIYIKSVTEEGLNYYYQLKHDGYDRYNKNHYVYSTKRMKMKRKHIYSFIRKSITGQYVLVMTDYLKKRVVFKEIIGKFLSYFIKTPKDIYFEKFSKGANESAFEVFKVSKKYNDKNSVYILDKNHDQFKKLKKIYGKKNVVAHNSIRGFVNIFNANKIISSDLSTHMFRTLYDNSRLLKSKIKDNNKKIFLQHGISLATNVFERGYYNPKVPIAPDYIITNSELETNLFKKYTDYKPEQLIMTGTPNLDLFVKNDSLKTDITFMLTWRPWDLAGEISANSYIDRYLQFVKLINKMDFAKNVNVILHPKAREILTEQFSDVLKSIETYLYEGDIKEALMKSKVLITDYSSICFYAYAGGSQVVFFWGDKEESEKQYGARNILQIENVFGDVVYDISSKLLKVIKNNFYDSYKNEQYEKNFKKLVEKTDGNNTESIYRLIKGGYFEK</sequence>
<evidence type="ECO:0008006" key="2">
    <source>
        <dbReference type="Google" id="ProtNLM"/>
    </source>
</evidence>
<dbReference type="AlphaFoldDB" id="Q7X3Q6"/>
<dbReference type="Pfam" id="PF04464">
    <property type="entry name" value="Glyphos_transf"/>
    <property type="match status" value="1"/>
</dbReference>
<accession>Q7X3Q6</accession>
<reference evidence="1" key="1">
    <citation type="journal article" date="2001" name="J. Bacteriol.">
        <title>Bap, a Staphylococcus aureus surface protein involved in biofilm formation.</title>
        <authorList>
            <person name="Cucarella C."/>
            <person name="Solano C."/>
            <person name="Valle J."/>
            <person name="Amorena B."/>
            <person name="Lasa I."/>
            <person name="Penades J.R."/>
        </authorList>
    </citation>
    <scope>NUCLEOTIDE SEQUENCE</scope>
    <source>
        <strain evidence="1">V329</strain>
    </source>
</reference>
<protein>
    <recommendedName>
        <fullName evidence="2">CDP-glycerol:poly(Glycerophosphate) glycerophosphotransferase</fullName>
    </recommendedName>
</protein>
<dbReference type="Gene3D" id="3.40.50.12580">
    <property type="match status" value="1"/>
</dbReference>
<reference evidence="1" key="2">
    <citation type="journal article" date="2003" name="Mol. Microbiol.">
        <title>Sip, an integrase protein with excision, circularization and integration activities, defines a new family of mobile Staphylococcus aureus pathogenicity islands.</title>
        <authorList>
            <person name="Ubeda C."/>
            <person name="Tormo M.A."/>
            <person name="Cucarella C."/>
            <person name="Trotonda P."/>
            <person name="Foster T.J."/>
            <person name="Lasa I."/>
            <person name="Penades J.R."/>
        </authorList>
    </citation>
    <scope>NUCLEOTIDE SEQUENCE</scope>
    <source>
        <strain evidence="1">V329</strain>
    </source>
</reference>
<dbReference type="EMBL" id="AY220730">
    <property type="protein sequence ID" value="AAP55237.1"/>
    <property type="molecule type" value="Genomic_DNA"/>
</dbReference>
<dbReference type="GO" id="GO:0016020">
    <property type="term" value="C:membrane"/>
    <property type="evidence" value="ECO:0007669"/>
    <property type="project" value="InterPro"/>
</dbReference>